<sequence>MKLLAFICLIAAVRAQEKSKPAPPTESHAQEATREEAQQRLGELMAYATTTEAQGAATRRERFEAEEARSNRALARDKEMRSLAEKREAGDKAAAERISALWKESAADAEAWQQFKDKQSAISEKLEPWSREFELAAGSILKGKGVLDSGAGLTSIKAGLQSGSLDYRWQGSAEGGKPELEVRFGFRPMPGIAAHFGNPTRKIGTTGTVIIEREHIAAVAFEKFYLEVELDHWKEGDKPPLEVAAQAIDFDALGSLKVAMAGAEPAKLDHTLPRLPLEIKRPPASATPREEQLKALGNFFKEALDLKKKISEIETEEREERNRLSLRLDETGATALSDEIDRLRRKARAGEAGTEKAIAEAKAKWRAIVEKENAPLRAIEEKKTALLHEAELKNPRFASVAPSILAPGASIPDNVGLSKIDADLGKGTVWLHWDTQPGSTLPAVTVLLQLFHRPDRFEEGNPVKGMLDNHWPIIIDAPNNARIWLQELQVDVSVSPEWQVREIRPKDLAASLLDFKAIADLDAAAASKP</sequence>
<dbReference type="EMBL" id="JBBUKT010000001">
    <property type="protein sequence ID" value="MEK7949162.1"/>
    <property type="molecule type" value="Genomic_DNA"/>
</dbReference>
<evidence type="ECO:0000256" key="1">
    <source>
        <dbReference type="SAM" id="MobiDB-lite"/>
    </source>
</evidence>
<comment type="caution">
    <text evidence="2">The sequence shown here is derived from an EMBL/GenBank/DDBJ whole genome shotgun (WGS) entry which is preliminary data.</text>
</comment>
<name>A0ABU9AQR6_9BACT</name>
<dbReference type="Proteomes" id="UP001371305">
    <property type="component" value="Unassembled WGS sequence"/>
</dbReference>
<feature type="compositionally biased region" description="Basic and acidic residues" evidence="1">
    <location>
        <begin position="58"/>
        <end position="89"/>
    </location>
</feature>
<organism evidence="2 3">
    <name type="scientific">Luteolibacter soli</name>
    <dbReference type="NCBI Taxonomy" id="3135280"/>
    <lineage>
        <taxon>Bacteria</taxon>
        <taxon>Pseudomonadati</taxon>
        <taxon>Verrucomicrobiota</taxon>
        <taxon>Verrucomicrobiia</taxon>
        <taxon>Verrucomicrobiales</taxon>
        <taxon>Verrucomicrobiaceae</taxon>
        <taxon>Luteolibacter</taxon>
    </lineage>
</organism>
<keyword evidence="3" id="KW-1185">Reference proteome</keyword>
<evidence type="ECO:0000313" key="2">
    <source>
        <dbReference type="EMBL" id="MEK7949162.1"/>
    </source>
</evidence>
<feature type="region of interest" description="Disordered" evidence="1">
    <location>
        <begin position="52"/>
        <end position="89"/>
    </location>
</feature>
<accession>A0ABU9AQR6</accession>
<proteinExistence type="predicted"/>
<protein>
    <submittedName>
        <fullName evidence="2">Uncharacterized protein</fullName>
    </submittedName>
</protein>
<gene>
    <name evidence="2" type="ORF">WKV53_01570</name>
</gene>
<feature type="region of interest" description="Disordered" evidence="1">
    <location>
        <begin position="17"/>
        <end position="36"/>
    </location>
</feature>
<dbReference type="RefSeq" id="WP_341402584.1">
    <property type="nucleotide sequence ID" value="NZ_JBBUKT010000001.1"/>
</dbReference>
<evidence type="ECO:0000313" key="3">
    <source>
        <dbReference type="Proteomes" id="UP001371305"/>
    </source>
</evidence>
<reference evidence="2 3" key="1">
    <citation type="submission" date="2024-04" db="EMBL/GenBank/DDBJ databases">
        <title>Luteolibacter sp. isolated from soil.</title>
        <authorList>
            <person name="An J."/>
        </authorList>
    </citation>
    <scope>NUCLEOTIDE SEQUENCE [LARGE SCALE GENOMIC DNA]</scope>
    <source>
        <strain evidence="2 3">Y139</strain>
    </source>
</reference>